<dbReference type="Proteomes" id="UP000288675">
    <property type="component" value="Chromosome"/>
</dbReference>
<dbReference type="KEGG" id="bgy:BGLY_2995"/>
<accession>A0AAJ3Z022</accession>
<dbReference type="GeneID" id="82854001"/>
<protein>
    <submittedName>
        <fullName evidence="9">Nodulation protein NfeD</fullName>
    </submittedName>
</protein>
<feature type="domain" description="NfeD1b N-terminal" evidence="8">
    <location>
        <begin position="34"/>
        <end position="221"/>
    </location>
</feature>
<dbReference type="InterPro" id="IPR029045">
    <property type="entry name" value="ClpP/crotonase-like_dom_sf"/>
</dbReference>
<dbReference type="RefSeq" id="WP_046130038.1">
    <property type="nucleotide sequence ID" value="NZ_CP035232.1"/>
</dbReference>
<evidence type="ECO:0000313" key="10">
    <source>
        <dbReference type="Proteomes" id="UP000288675"/>
    </source>
</evidence>
<dbReference type="Gene3D" id="3.90.226.10">
    <property type="entry name" value="2-enoyl-CoA Hydratase, Chain A, domain 1"/>
    <property type="match status" value="1"/>
</dbReference>
<dbReference type="AlphaFoldDB" id="A0AAJ3Z022"/>
<evidence type="ECO:0000259" key="6">
    <source>
        <dbReference type="Pfam" id="PF01957"/>
    </source>
</evidence>
<evidence type="ECO:0000256" key="1">
    <source>
        <dbReference type="ARBA" id="ARBA00004141"/>
    </source>
</evidence>
<dbReference type="Gene3D" id="2.40.50.140">
    <property type="entry name" value="Nucleic acid-binding proteins"/>
    <property type="match status" value="1"/>
</dbReference>
<evidence type="ECO:0000259" key="7">
    <source>
        <dbReference type="Pfam" id="PF24961"/>
    </source>
</evidence>
<dbReference type="InterPro" id="IPR056738">
    <property type="entry name" value="NfeD1b_N"/>
</dbReference>
<evidence type="ECO:0000313" key="9">
    <source>
        <dbReference type="EMBL" id="QAT66098.1"/>
    </source>
</evidence>
<dbReference type="SUPFAM" id="SSF141322">
    <property type="entry name" value="NfeD domain-like"/>
    <property type="match status" value="1"/>
</dbReference>
<gene>
    <name evidence="9" type="ORF">EQZ20_15100</name>
</gene>
<keyword evidence="2 5" id="KW-0812">Transmembrane</keyword>
<dbReference type="InterPro" id="IPR056739">
    <property type="entry name" value="NfeD_membrane"/>
</dbReference>
<dbReference type="GO" id="GO:0005886">
    <property type="term" value="C:plasma membrane"/>
    <property type="evidence" value="ECO:0007669"/>
    <property type="project" value="TreeGrafter"/>
</dbReference>
<dbReference type="CDD" id="cd07021">
    <property type="entry name" value="Clp_protease_NfeD_like"/>
    <property type="match status" value="1"/>
</dbReference>
<feature type="transmembrane region" description="Helical" evidence="5">
    <location>
        <begin position="331"/>
        <end position="354"/>
    </location>
</feature>
<proteinExistence type="predicted"/>
<dbReference type="PANTHER" id="PTHR33507:SF3">
    <property type="entry name" value="INNER MEMBRANE PROTEIN YBBJ"/>
    <property type="match status" value="1"/>
</dbReference>
<sequence>MLLNKLRILVALACCFVLSLLIGVHLTTKASGDTVYVIPIEETVEKGLSKFLERSFQEAEDMNAKHIILDINTPGGAVDAALEMADTIHNSAIPVTAYVNRRALSAGAYLALNADDIYMAPGGKMGAAAIIDTNGNAADKKSESLWLAEMEDAAKKNGRDPKYALAMADADVDAKEAGAPKGKLLTLSPDKALDVGYSEGTAQNIDDLLKKLNLEDAKVEYGEVSFAEKVARFLTHPIVIPILLSIGSLGLIVELYSPGFGIPGFMGLSALMLFFYGHLVAGLAGMETLLLFIAGIVFIILELFLPGGIAGIIGVIAVVASLFLASGSFKVMAVSILIATAVSIAASILLTKVLGKRMKFFKKFILTDSTSTESGYVSNVTRHDLIGKIGVTQTPLRPAGTVIIDDERLDVVSDGSFTEKDKKVKVMKVEGSRIVVREI</sequence>
<dbReference type="InterPro" id="IPR002810">
    <property type="entry name" value="NfeD-like_C"/>
</dbReference>
<dbReference type="InterPro" id="IPR012340">
    <property type="entry name" value="NA-bd_OB-fold"/>
</dbReference>
<comment type="subcellular location">
    <subcellularLocation>
        <location evidence="1">Membrane</location>
        <topology evidence="1">Multi-pass membrane protein</topology>
    </subcellularLocation>
</comment>
<evidence type="ECO:0000259" key="8">
    <source>
        <dbReference type="Pfam" id="PF25145"/>
    </source>
</evidence>
<evidence type="ECO:0000256" key="2">
    <source>
        <dbReference type="ARBA" id="ARBA00022692"/>
    </source>
</evidence>
<feature type="transmembrane region" description="Helical" evidence="5">
    <location>
        <begin position="308"/>
        <end position="325"/>
    </location>
</feature>
<dbReference type="Pfam" id="PF25145">
    <property type="entry name" value="NfeD1b_N"/>
    <property type="match status" value="1"/>
</dbReference>
<name>A0AAJ3Z022_9BACI</name>
<feature type="transmembrane region" description="Helical" evidence="5">
    <location>
        <begin position="233"/>
        <end position="253"/>
    </location>
</feature>
<feature type="domain" description="NfeD integral membrane" evidence="7">
    <location>
        <begin position="239"/>
        <end position="351"/>
    </location>
</feature>
<dbReference type="PANTHER" id="PTHR33507">
    <property type="entry name" value="INNER MEMBRANE PROTEIN YBBJ"/>
    <property type="match status" value="1"/>
</dbReference>
<evidence type="ECO:0000256" key="5">
    <source>
        <dbReference type="SAM" id="Phobius"/>
    </source>
</evidence>
<evidence type="ECO:0000256" key="4">
    <source>
        <dbReference type="ARBA" id="ARBA00023136"/>
    </source>
</evidence>
<reference evidence="9 10" key="1">
    <citation type="submission" date="2019-01" db="EMBL/GenBank/DDBJ databases">
        <title>Genome sequence of Bacillus glycinifermentans SRCM103574.</title>
        <authorList>
            <person name="Kong H.-J."/>
            <person name="Jeong S.-Y."/>
            <person name="Jeong D.-Y."/>
        </authorList>
    </citation>
    <scope>NUCLEOTIDE SEQUENCE [LARGE SCALE GENOMIC DNA]</scope>
    <source>
        <strain evidence="9 10">SRCM103574</strain>
    </source>
</reference>
<dbReference type="Pfam" id="PF01957">
    <property type="entry name" value="NfeD"/>
    <property type="match status" value="1"/>
</dbReference>
<keyword evidence="3 5" id="KW-1133">Transmembrane helix</keyword>
<evidence type="ECO:0000256" key="3">
    <source>
        <dbReference type="ARBA" id="ARBA00022989"/>
    </source>
</evidence>
<dbReference type="EMBL" id="CP035232">
    <property type="protein sequence ID" value="QAT66098.1"/>
    <property type="molecule type" value="Genomic_DNA"/>
</dbReference>
<dbReference type="InterPro" id="IPR052165">
    <property type="entry name" value="Membrane_assoc_protease"/>
</dbReference>
<organism evidence="9 10">
    <name type="scientific">Bacillus glycinifermentans</name>
    <dbReference type="NCBI Taxonomy" id="1664069"/>
    <lineage>
        <taxon>Bacteria</taxon>
        <taxon>Bacillati</taxon>
        <taxon>Bacillota</taxon>
        <taxon>Bacilli</taxon>
        <taxon>Bacillales</taxon>
        <taxon>Bacillaceae</taxon>
        <taxon>Bacillus</taxon>
    </lineage>
</organism>
<feature type="transmembrane region" description="Helical" evidence="5">
    <location>
        <begin position="260"/>
        <end position="277"/>
    </location>
</feature>
<dbReference type="SUPFAM" id="SSF52096">
    <property type="entry name" value="ClpP/crotonase"/>
    <property type="match status" value="1"/>
</dbReference>
<dbReference type="Pfam" id="PF24961">
    <property type="entry name" value="NfeD_membrane"/>
    <property type="match status" value="1"/>
</dbReference>
<keyword evidence="4 5" id="KW-0472">Membrane</keyword>
<feature type="domain" description="NfeD-like C-terminal" evidence="6">
    <location>
        <begin position="383"/>
        <end position="437"/>
    </location>
</feature>